<organism evidence="2 3">
    <name type="scientific">Prolixibacter denitrificans</name>
    <dbReference type="NCBI Taxonomy" id="1541063"/>
    <lineage>
        <taxon>Bacteria</taxon>
        <taxon>Pseudomonadati</taxon>
        <taxon>Bacteroidota</taxon>
        <taxon>Bacteroidia</taxon>
        <taxon>Marinilabiliales</taxon>
        <taxon>Prolixibacteraceae</taxon>
        <taxon>Prolixibacter</taxon>
    </lineage>
</organism>
<dbReference type="Proteomes" id="UP000240621">
    <property type="component" value="Unassembled WGS sequence"/>
</dbReference>
<dbReference type="AlphaFoldDB" id="A0A2P8CKX6"/>
<evidence type="ECO:0000313" key="1">
    <source>
        <dbReference type="EMBL" id="GET20232.1"/>
    </source>
</evidence>
<reference evidence="1 4" key="2">
    <citation type="submission" date="2019-10" db="EMBL/GenBank/DDBJ databases">
        <title>Prolixibacter strains distinguished by the presence of nitrate reductase genes were adept at nitrate-dependent anaerobic corrosion of metallic iron and carbon steel.</title>
        <authorList>
            <person name="Iino T."/>
            <person name="Shono N."/>
            <person name="Ito K."/>
            <person name="Nakamura R."/>
            <person name="Sueoka K."/>
            <person name="Harayama S."/>
            <person name="Ohkuma M."/>
        </authorList>
    </citation>
    <scope>NUCLEOTIDE SEQUENCE [LARGE SCALE GENOMIC DNA]</scope>
    <source>
        <strain evidence="1 4">MIC1-1</strain>
    </source>
</reference>
<evidence type="ECO:0000313" key="2">
    <source>
        <dbReference type="EMBL" id="PSK85612.1"/>
    </source>
</evidence>
<evidence type="ECO:0000313" key="3">
    <source>
        <dbReference type="Proteomes" id="UP000240621"/>
    </source>
</evidence>
<dbReference type="EMBL" id="PYGC01000001">
    <property type="protein sequence ID" value="PSK85612.1"/>
    <property type="molecule type" value="Genomic_DNA"/>
</dbReference>
<name>A0A2P8CKX6_9BACT</name>
<sequence>MENRTRVNPETVWPPDGIRDSRLGKEIAHSPLKGAMRYLPDFHVGGQANFFTEGSNDEGVDYNE</sequence>
<reference evidence="2 3" key="1">
    <citation type="submission" date="2018-03" db="EMBL/GenBank/DDBJ databases">
        <title>Genomic Encyclopedia of Archaeal and Bacterial Type Strains, Phase II (KMG-II): from individual species to whole genera.</title>
        <authorList>
            <person name="Goeker M."/>
        </authorList>
    </citation>
    <scope>NUCLEOTIDE SEQUENCE [LARGE SCALE GENOMIC DNA]</scope>
    <source>
        <strain evidence="2 3">DSM 27267</strain>
    </source>
</reference>
<dbReference type="EMBL" id="BLAU01000001">
    <property type="protein sequence ID" value="GET20232.1"/>
    <property type="molecule type" value="Genomic_DNA"/>
</dbReference>
<evidence type="ECO:0000313" key="4">
    <source>
        <dbReference type="Proteomes" id="UP000396862"/>
    </source>
</evidence>
<gene>
    <name evidence="2" type="ORF">CLV93_101576</name>
    <name evidence="1" type="ORF">JCM18694_04780</name>
</gene>
<dbReference type="Proteomes" id="UP000396862">
    <property type="component" value="Unassembled WGS sequence"/>
</dbReference>
<comment type="caution">
    <text evidence="2">The sequence shown here is derived from an EMBL/GenBank/DDBJ whole genome shotgun (WGS) entry which is preliminary data.</text>
</comment>
<proteinExistence type="predicted"/>
<accession>A0A2P8CKX6</accession>
<protein>
    <submittedName>
        <fullName evidence="2">Uncharacterized protein</fullName>
    </submittedName>
</protein>
<keyword evidence="4" id="KW-1185">Reference proteome</keyword>